<organism evidence="1 2">
    <name type="scientific">Suillus discolor</name>
    <dbReference type="NCBI Taxonomy" id="1912936"/>
    <lineage>
        <taxon>Eukaryota</taxon>
        <taxon>Fungi</taxon>
        <taxon>Dikarya</taxon>
        <taxon>Basidiomycota</taxon>
        <taxon>Agaricomycotina</taxon>
        <taxon>Agaricomycetes</taxon>
        <taxon>Agaricomycetidae</taxon>
        <taxon>Boletales</taxon>
        <taxon>Suillineae</taxon>
        <taxon>Suillaceae</taxon>
        <taxon>Suillus</taxon>
    </lineage>
</organism>
<dbReference type="EMBL" id="JABBWM010000005">
    <property type="protein sequence ID" value="KAG2117055.1"/>
    <property type="molecule type" value="Genomic_DNA"/>
</dbReference>
<reference evidence="1" key="1">
    <citation type="journal article" date="2020" name="New Phytol.">
        <title>Comparative genomics reveals dynamic genome evolution in host specialist ectomycorrhizal fungi.</title>
        <authorList>
            <person name="Lofgren L.A."/>
            <person name="Nguyen N.H."/>
            <person name="Vilgalys R."/>
            <person name="Ruytinx J."/>
            <person name="Liao H.L."/>
            <person name="Branco S."/>
            <person name="Kuo A."/>
            <person name="LaButti K."/>
            <person name="Lipzen A."/>
            <person name="Andreopoulos W."/>
            <person name="Pangilinan J."/>
            <person name="Riley R."/>
            <person name="Hundley H."/>
            <person name="Na H."/>
            <person name="Barry K."/>
            <person name="Grigoriev I.V."/>
            <person name="Stajich J.E."/>
            <person name="Kennedy P.G."/>
        </authorList>
    </citation>
    <scope>NUCLEOTIDE SEQUENCE</scope>
    <source>
        <strain evidence="1">FC423</strain>
    </source>
</reference>
<dbReference type="GeneID" id="64697818"/>
<name>A0A9P7FFI1_9AGAM</name>
<sequence length="70" mass="7293">MSELKVLQGSGSGTTTPKESPVLPLLILFQGVWSLHVLPFIHTLLGKGSTVPSAVSQAPLIGEDLTGSRP</sequence>
<gene>
    <name evidence="1" type="ORF">F5147DRAFT_670877</name>
</gene>
<dbReference type="Proteomes" id="UP000823399">
    <property type="component" value="Unassembled WGS sequence"/>
</dbReference>
<proteinExistence type="predicted"/>
<keyword evidence="2" id="KW-1185">Reference proteome</keyword>
<evidence type="ECO:0000313" key="1">
    <source>
        <dbReference type="EMBL" id="KAG2117055.1"/>
    </source>
</evidence>
<dbReference type="RefSeq" id="XP_041297944.1">
    <property type="nucleotide sequence ID" value="XM_041435559.1"/>
</dbReference>
<accession>A0A9P7FFI1</accession>
<evidence type="ECO:0000313" key="2">
    <source>
        <dbReference type="Proteomes" id="UP000823399"/>
    </source>
</evidence>
<dbReference type="AlphaFoldDB" id="A0A9P7FFI1"/>
<comment type="caution">
    <text evidence="1">The sequence shown here is derived from an EMBL/GenBank/DDBJ whole genome shotgun (WGS) entry which is preliminary data.</text>
</comment>
<protein>
    <submittedName>
        <fullName evidence="1">Uncharacterized protein</fullName>
    </submittedName>
</protein>